<dbReference type="AlphaFoldDB" id="A0A4R4ELS1"/>
<name>A0A4R4ELS1_9BACL</name>
<dbReference type="Pfam" id="PF07859">
    <property type="entry name" value="Abhydrolase_3"/>
    <property type="match status" value="1"/>
</dbReference>
<feature type="domain" description="Alpha/beta hydrolase fold-3" evidence="2">
    <location>
        <begin position="74"/>
        <end position="277"/>
    </location>
</feature>
<dbReference type="PANTHER" id="PTHR48081">
    <property type="entry name" value="AB HYDROLASE SUPERFAMILY PROTEIN C4A8.06C"/>
    <property type="match status" value="1"/>
</dbReference>
<dbReference type="PANTHER" id="PTHR48081:SF8">
    <property type="entry name" value="ALPHA_BETA HYDROLASE FOLD-3 DOMAIN-CONTAINING PROTEIN-RELATED"/>
    <property type="match status" value="1"/>
</dbReference>
<reference evidence="3 4" key="1">
    <citation type="submission" date="2019-03" db="EMBL/GenBank/DDBJ databases">
        <authorList>
            <person name="Kim M.K.M."/>
        </authorList>
    </citation>
    <scope>NUCLEOTIDE SEQUENCE [LARGE SCALE GENOMIC DNA]</scope>
    <source>
        <strain evidence="3 4">18JY21-1</strain>
    </source>
</reference>
<evidence type="ECO:0000313" key="4">
    <source>
        <dbReference type="Proteomes" id="UP000295418"/>
    </source>
</evidence>
<dbReference type="SUPFAM" id="SSF53474">
    <property type="entry name" value="alpha/beta-Hydrolases"/>
    <property type="match status" value="1"/>
</dbReference>
<evidence type="ECO:0000259" key="2">
    <source>
        <dbReference type="Pfam" id="PF07859"/>
    </source>
</evidence>
<proteinExistence type="predicted"/>
<dbReference type="RefSeq" id="WP_132417069.1">
    <property type="nucleotide sequence ID" value="NZ_SKFG01000003.1"/>
</dbReference>
<dbReference type="OrthoDB" id="9815425at2"/>
<comment type="caution">
    <text evidence="3">The sequence shown here is derived from an EMBL/GenBank/DDBJ whole genome shotgun (WGS) entry which is preliminary data.</text>
</comment>
<dbReference type="InterPro" id="IPR013094">
    <property type="entry name" value="AB_hydrolase_3"/>
</dbReference>
<organism evidence="3 4">
    <name type="scientific">Paenibacillus albiflavus</name>
    <dbReference type="NCBI Taxonomy" id="2545760"/>
    <lineage>
        <taxon>Bacteria</taxon>
        <taxon>Bacillati</taxon>
        <taxon>Bacillota</taxon>
        <taxon>Bacilli</taxon>
        <taxon>Bacillales</taxon>
        <taxon>Paenibacillaceae</taxon>
        <taxon>Paenibacillus</taxon>
    </lineage>
</organism>
<accession>A0A4R4ELS1</accession>
<dbReference type="Gene3D" id="3.40.50.1820">
    <property type="entry name" value="alpha/beta hydrolase"/>
    <property type="match status" value="1"/>
</dbReference>
<evidence type="ECO:0000256" key="1">
    <source>
        <dbReference type="ARBA" id="ARBA00022801"/>
    </source>
</evidence>
<dbReference type="InterPro" id="IPR029058">
    <property type="entry name" value="AB_hydrolase_fold"/>
</dbReference>
<evidence type="ECO:0000313" key="3">
    <source>
        <dbReference type="EMBL" id="TCZ79411.1"/>
    </source>
</evidence>
<keyword evidence="1 3" id="KW-0378">Hydrolase</keyword>
<keyword evidence="4" id="KW-1185">Reference proteome</keyword>
<protein>
    <submittedName>
        <fullName evidence="3">Alpha/beta hydrolase</fullName>
    </submittedName>
</protein>
<dbReference type="GO" id="GO:0016787">
    <property type="term" value="F:hydrolase activity"/>
    <property type="evidence" value="ECO:0007669"/>
    <property type="project" value="UniProtKB-KW"/>
</dbReference>
<gene>
    <name evidence="3" type="ORF">E0485_05995</name>
</gene>
<dbReference type="InterPro" id="IPR050300">
    <property type="entry name" value="GDXG_lipolytic_enzyme"/>
</dbReference>
<dbReference type="Proteomes" id="UP000295418">
    <property type="component" value="Unassembled WGS sequence"/>
</dbReference>
<sequence length="304" mass="33453">MEKTSQEQLQAIKHVLKQTSDYAHQSVEQIRQGMNEAAARFPMLPDIVVEDAVIGQLHGEWVRGQKDVADQKVILYFHGGGFIAGSCEFYRDLAARISMASGVSVLTVDYRLAPEYPYPAANEDCLSAYHWLLDQGYSARDIVLGGDSVGGSLALMTLLSLRDAGDELPRGAFLMSPHTDLVHLDGDSYVSRAALDPTGSLLTSGRIVNDYLGNWSGAVPALLSPLNMNLHGLPSLFIQVGDHEVLLSDSTRFADRARAAGVEVTLEIWEEMWSVFHTLAYMLPEAQQAIRNIGLYVQRQFSNN</sequence>
<dbReference type="EMBL" id="SKFG01000003">
    <property type="protein sequence ID" value="TCZ79411.1"/>
    <property type="molecule type" value="Genomic_DNA"/>
</dbReference>